<sequence length="374" mass="40788">MIIKNARILSSGVEDGVYHIKIGEGKIEAIVEAGSSLDMDAEEKCIDAGGAYVTPGLVDAHTHLGMKTDSAGTFHAEHNEPNSLISSHLRAIDGINPLDITFKEAREAGITACASGPGSANLVGGQYACIKTYGSVVEDIVVDPYIGMKVALGENPKKRYDMTRMGIAGNLRDFLRKSREYSQGNYEEYDEKYEAMIPVMKGEKPLKIHAHRGDDIVTAIRIAEEFDVRYTLDHVTCGVDVLEYLERKDVPLLLGPSLGARGKSELRGKGFNNVVKLSQGRDVCLITDAPVIPLQYLPICAGLAISKGMEYRKALEAVTINPARVMGVENRIGSIEIGKDADIVIWREKPFVTIQDPLYVIVDGRIIEGGDEIE</sequence>
<dbReference type="Proteomes" id="UP001144471">
    <property type="component" value="Unassembled WGS sequence"/>
</dbReference>
<dbReference type="InterPro" id="IPR032466">
    <property type="entry name" value="Metal_Hydrolase"/>
</dbReference>
<dbReference type="SUPFAM" id="SSF51338">
    <property type="entry name" value="Composite domain of metallo-dependent hydrolases"/>
    <property type="match status" value="1"/>
</dbReference>
<dbReference type="GO" id="GO:0006145">
    <property type="term" value="P:purine nucleobase catabolic process"/>
    <property type="evidence" value="ECO:0007669"/>
    <property type="project" value="TreeGrafter"/>
</dbReference>
<dbReference type="GO" id="GO:0004038">
    <property type="term" value="F:allantoinase activity"/>
    <property type="evidence" value="ECO:0007669"/>
    <property type="project" value="TreeGrafter"/>
</dbReference>
<accession>A0A9W6GP99</accession>
<proteinExistence type="predicted"/>
<dbReference type="AlphaFoldDB" id="A0A9W6GP99"/>
<protein>
    <submittedName>
        <fullName evidence="2">Hydrolase</fullName>
    </submittedName>
</protein>
<keyword evidence="3" id="KW-1185">Reference proteome</keyword>
<name>A0A9W6GP99_9FUSO</name>
<dbReference type="PANTHER" id="PTHR43668">
    <property type="entry name" value="ALLANTOINASE"/>
    <property type="match status" value="1"/>
</dbReference>
<dbReference type="InterPro" id="IPR050138">
    <property type="entry name" value="DHOase/Allantoinase_Hydrolase"/>
</dbReference>
<evidence type="ECO:0000259" key="1">
    <source>
        <dbReference type="Pfam" id="PF01979"/>
    </source>
</evidence>
<organism evidence="2 3">
    <name type="scientific">Propionigenium maris DSM 9537</name>
    <dbReference type="NCBI Taxonomy" id="1123000"/>
    <lineage>
        <taxon>Bacteria</taxon>
        <taxon>Fusobacteriati</taxon>
        <taxon>Fusobacteriota</taxon>
        <taxon>Fusobacteriia</taxon>
        <taxon>Fusobacteriales</taxon>
        <taxon>Fusobacteriaceae</taxon>
        <taxon>Propionigenium</taxon>
    </lineage>
</organism>
<dbReference type="RefSeq" id="WP_281837174.1">
    <property type="nucleotide sequence ID" value="NZ_BSDY01000019.1"/>
</dbReference>
<dbReference type="Pfam" id="PF01979">
    <property type="entry name" value="Amidohydro_1"/>
    <property type="match status" value="1"/>
</dbReference>
<dbReference type="SUPFAM" id="SSF51556">
    <property type="entry name" value="Metallo-dependent hydrolases"/>
    <property type="match status" value="1"/>
</dbReference>
<evidence type="ECO:0000313" key="3">
    <source>
        <dbReference type="Proteomes" id="UP001144471"/>
    </source>
</evidence>
<reference evidence="2" key="1">
    <citation type="submission" date="2022-12" db="EMBL/GenBank/DDBJ databases">
        <title>Reference genome sequencing for broad-spectrum identification of bacterial and archaeal isolates by mass spectrometry.</title>
        <authorList>
            <person name="Sekiguchi Y."/>
            <person name="Tourlousse D.M."/>
        </authorList>
    </citation>
    <scope>NUCLEOTIDE SEQUENCE</scope>
    <source>
        <strain evidence="2">10succ1</strain>
    </source>
</reference>
<feature type="domain" description="Amidohydrolase-related" evidence="1">
    <location>
        <begin position="306"/>
        <end position="366"/>
    </location>
</feature>
<dbReference type="EMBL" id="BSDY01000019">
    <property type="protein sequence ID" value="GLI57524.1"/>
    <property type="molecule type" value="Genomic_DNA"/>
</dbReference>
<dbReference type="PANTHER" id="PTHR43668:SF6">
    <property type="entry name" value="AMIDOHYDROLASE"/>
    <property type="match status" value="1"/>
</dbReference>
<dbReference type="InterPro" id="IPR006680">
    <property type="entry name" value="Amidohydro-rel"/>
</dbReference>
<evidence type="ECO:0000313" key="2">
    <source>
        <dbReference type="EMBL" id="GLI57524.1"/>
    </source>
</evidence>
<comment type="caution">
    <text evidence="2">The sequence shown here is derived from an EMBL/GenBank/DDBJ whole genome shotgun (WGS) entry which is preliminary data.</text>
</comment>
<keyword evidence="2" id="KW-0378">Hydrolase</keyword>
<gene>
    <name evidence="2" type="ORF">PM10SUCC1_30380</name>
</gene>
<dbReference type="Gene3D" id="3.20.20.140">
    <property type="entry name" value="Metal-dependent hydrolases"/>
    <property type="match status" value="1"/>
</dbReference>
<dbReference type="GO" id="GO:0005737">
    <property type="term" value="C:cytoplasm"/>
    <property type="evidence" value="ECO:0007669"/>
    <property type="project" value="TreeGrafter"/>
</dbReference>
<dbReference type="InterPro" id="IPR011059">
    <property type="entry name" value="Metal-dep_hydrolase_composite"/>
</dbReference>